<evidence type="ECO:0000313" key="2">
    <source>
        <dbReference type="Proteomes" id="UP001178148"/>
    </source>
</evidence>
<accession>A0AA90NN84</accession>
<evidence type="ECO:0000313" key="1">
    <source>
        <dbReference type="EMBL" id="MDP0589913.1"/>
    </source>
</evidence>
<reference evidence="1 2" key="1">
    <citation type="journal article" date="2023" name="bioRxiv">
        <title>An intranuclear bacterial parasite of deep-sea mussels expresses apoptosis inhibitors acquired from its host.</title>
        <authorList>
            <person name="Gonzalez Porras M.A."/>
            <person name="Assie A."/>
            <person name="Tietjen M."/>
            <person name="Violette M."/>
            <person name="Kleiner M."/>
            <person name="Gruber-Vodicka H."/>
            <person name="Dubilier N."/>
            <person name="Leisch N."/>
        </authorList>
    </citation>
    <scope>NUCLEOTIDE SEQUENCE [LARGE SCALE GENOMIC DNA]</scope>
    <source>
        <strain evidence="1">IAP13</strain>
    </source>
</reference>
<name>A0AA90NN84_9GAMM</name>
<gene>
    <name evidence="1" type="ORF">QS748_12310</name>
</gene>
<keyword evidence="2" id="KW-1185">Reference proteome</keyword>
<sequence length="211" mass="22770">MDKAIRNVLADSRLVGRLRDEIMGFRAKIHRSQNDILYPSQGVIKTTENAASSAQSCSSIVLGDDESSYSWASSNFTSRFDSVTSRSNDNNDELDVSCMAMNQAVKNILSNPEVVGRLREEILRFQTKLDDSSIKHASQGVINSNEGGGAADAELRSNLHGLLAGRRVCVAGSEQFDSSTEVGDNGSIVGAAGFDEMAINMNVLGHLKEKI</sequence>
<comment type="caution">
    <text evidence="1">The sequence shown here is derived from an EMBL/GenBank/DDBJ whole genome shotgun (WGS) entry which is preliminary data.</text>
</comment>
<dbReference type="Proteomes" id="UP001178148">
    <property type="component" value="Unassembled WGS sequence"/>
</dbReference>
<dbReference type="EMBL" id="JASXSV010000024">
    <property type="protein sequence ID" value="MDP0589913.1"/>
    <property type="molecule type" value="Genomic_DNA"/>
</dbReference>
<protein>
    <submittedName>
        <fullName evidence="1">Uncharacterized protein</fullName>
    </submittedName>
</protein>
<proteinExistence type="predicted"/>
<dbReference type="AlphaFoldDB" id="A0AA90NN84"/>
<organism evidence="1 2">
    <name type="scientific">Candidatus Endonucleibacter bathymodioli</name>
    <dbReference type="NCBI Taxonomy" id="539814"/>
    <lineage>
        <taxon>Bacteria</taxon>
        <taxon>Pseudomonadati</taxon>
        <taxon>Pseudomonadota</taxon>
        <taxon>Gammaproteobacteria</taxon>
        <taxon>Oceanospirillales</taxon>
        <taxon>Endozoicomonadaceae</taxon>
        <taxon>Candidatus Endonucleibacter</taxon>
    </lineage>
</organism>